<dbReference type="VEuPathDB" id="TrichDB:TVAGG3_0874380"/>
<keyword evidence="2" id="KW-1185">Reference proteome</keyword>
<dbReference type="KEGG" id="tva:4742059"/>
<protein>
    <submittedName>
        <fullName evidence="1">Uncharacterized protein</fullName>
    </submittedName>
</protein>
<dbReference type="Proteomes" id="UP000001542">
    <property type="component" value="Unassembled WGS sequence"/>
</dbReference>
<accession>A2GEJ0</accession>
<dbReference type="EMBL" id="DS115368">
    <property type="protein sequence ID" value="EAX84427.1"/>
    <property type="molecule type" value="Genomic_DNA"/>
</dbReference>
<dbReference type="VEuPathDB" id="TrichDB:TVAG_445910"/>
<name>A2GEJ0_TRIV3</name>
<proteinExistence type="predicted"/>
<reference evidence="1" key="2">
    <citation type="journal article" date="2007" name="Science">
        <title>Draft genome sequence of the sexually transmitted pathogen Trichomonas vaginalis.</title>
        <authorList>
            <person name="Carlton J.M."/>
            <person name="Hirt R.P."/>
            <person name="Silva J.C."/>
            <person name="Delcher A.L."/>
            <person name="Schatz M."/>
            <person name="Zhao Q."/>
            <person name="Wortman J.R."/>
            <person name="Bidwell S.L."/>
            <person name="Alsmark U.C.M."/>
            <person name="Besteiro S."/>
            <person name="Sicheritz-Ponten T."/>
            <person name="Noel C.J."/>
            <person name="Dacks J.B."/>
            <person name="Foster P.G."/>
            <person name="Simillion C."/>
            <person name="Van de Peer Y."/>
            <person name="Miranda-Saavedra D."/>
            <person name="Barton G.J."/>
            <person name="Westrop G.D."/>
            <person name="Mueller S."/>
            <person name="Dessi D."/>
            <person name="Fiori P.L."/>
            <person name="Ren Q."/>
            <person name="Paulsen I."/>
            <person name="Zhang H."/>
            <person name="Bastida-Corcuera F.D."/>
            <person name="Simoes-Barbosa A."/>
            <person name="Brown M.T."/>
            <person name="Hayes R.D."/>
            <person name="Mukherjee M."/>
            <person name="Okumura C.Y."/>
            <person name="Schneider R."/>
            <person name="Smith A.J."/>
            <person name="Vanacova S."/>
            <person name="Villalvazo M."/>
            <person name="Haas B.J."/>
            <person name="Pertea M."/>
            <person name="Feldblyum T.V."/>
            <person name="Utterback T.R."/>
            <person name="Shu C.L."/>
            <person name="Osoegawa K."/>
            <person name="de Jong P.J."/>
            <person name="Hrdy I."/>
            <person name="Horvathova L."/>
            <person name="Zubacova Z."/>
            <person name="Dolezal P."/>
            <person name="Malik S.B."/>
            <person name="Logsdon J.M. Jr."/>
            <person name="Henze K."/>
            <person name="Gupta A."/>
            <person name="Wang C.C."/>
            <person name="Dunne R.L."/>
            <person name="Upcroft J.A."/>
            <person name="Upcroft P."/>
            <person name="White O."/>
            <person name="Salzberg S.L."/>
            <person name="Tang P."/>
            <person name="Chiu C.-H."/>
            <person name="Lee Y.-S."/>
            <person name="Embley T.M."/>
            <person name="Coombs G.H."/>
            <person name="Mottram J.C."/>
            <person name="Tachezy J."/>
            <person name="Fraser-Liggett C.M."/>
            <person name="Johnson P.J."/>
        </authorList>
    </citation>
    <scope>NUCLEOTIDE SEQUENCE [LARGE SCALE GENOMIC DNA]</scope>
    <source>
        <strain evidence="1">G3</strain>
    </source>
</reference>
<evidence type="ECO:0000313" key="2">
    <source>
        <dbReference type="Proteomes" id="UP000001542"/>
    </source>
</evidence>
<dbReference type="OrthoDB" id="10632670at2759"/>
<dbReference type="AlphaFoldDB" id="A2GEJ0"/>
<gene>
    <name evidence="1" type="ORF">TVAG_445910</name>
</gene>
<dbReference type="RefSeq" id="XP_001297357.1">
    <property type="nucleotide sequence ID" value="XM_001297356.1"/>
</dbReference>
<dbReference type="InParanoid" id="A2GEJ0"/>
<reference evidence="1" key="1">
    <citation type="submission" date="2006-10" db="EMBL/GenBank/DDBJ databases">
        <authorList>
            <person name="Amadeo P."/>
            <person name="Zhao Q."/>
            <person name="Wortman J."/>
            <person name="Fraser-Liggett C."/>
            <person name="Carlton J."/>
        </authorList>
    </citation>
    <scope>NUCLEOTIDE SEQUENCE</scope>
    <source>
        <strain evidence="1">G3</strain>
    </source>
</reference>
<sequence length="149" mass="17618">MILHNSMKLEVYGVKNHDHIVVLDESKEPNLSLEMLHWIDATRDQQEFNDRMFMSIDYSNQIEAARLKDLKMSRIELKRKVFFKVMKNSLNDSMPQIDTKDVKTNIPDSKLSISPLPQFWECSQQQNLKLFRGYSEPNYPLDLKIDVKE</sequence>
<organism evidence="1 2">
    <name type="scientific">Trichomonas vaginalis (strain ATCC PRA-98 / G3)</name>
    <dbReference type="NCBI Taxonomy" id="412133"/>
    <lineage>
        <taxon>Eukaryota</taxon>
        <taxon>Metamonada</taxon>
        <taxon>Parabasalia</taxon>
        <taxon>Trichomonadida</taxon>
        <taxon>Trichomonadidae</taxon>
        <taxon>Trichomonas</taxon>
    </lineage>
</organism>
<evidence type="ECO:0000313" key="1">
    <source>
        <dbReference type="EMBL" id="EAX84427.1"/>
    </source>
</evidence>